<protein>
    <submittedName>
        <fullName evidence="1">Transcriptional regulator</fullName>
    </submittedName>
</protein>
<evidence type="ECO:0000313" key="2">
    <source>
        <dbReference type="Proteomes" id="UP000248592"/>
    </source>
</evidence>
<dbReference type="RefSeq" id="WP_112294509.1">
    <property type="nucleotide sequence ID" value="NZ_CBCSBS010000001.1"/>
</dbReference>
<reference evidence="2" key="1">
    <citation type="submission" date="2018-06" db="EMBL/GenBank/DDBJ databases">
        <title>Description of a new Polynucleobacter species.</title>
        <authorList>
            <person name="Hahn M.W."/>
        </authorList>
    </citation>
    <scope>NUCLEOTIDE SEQUENCE [LARGE SCALE GENOMIC DNA]</scope>
    <source>
        <strain evidence="2">MG-25-Pas1-D2</strain>
    </source>
</reference>
<gene>
    <name evidence="1" type="ORF">Pas1_03490</name>
</gene>
<evidence type="ECO:0000313" key="1">
    <source>
        <dbReference type="EMBL" id="AWW49527.1"/>
    </source>
</evidence>
<sequence>MNINYNKSSKTLGSRMAGLITHLYEKGLMTFRVADAVKYTGLSPVAVSNLLHKAQQRGLVTRLKPGLFNLVPFELGDVSEHIDSPYIIAREIVGMAPYFLSYGTAFELHRMVTQPIFTTYVSSTKRLRPQTVGGYDFKFVNIRDEQVFGIEKYWVDKERFVFISDLERTLIDGLKHPEYVGGITEVARGLWMQKEAINVRTLIAYAKELGVGAVIRRLGYLLEGYGLADENMLQELQKYLSATYQLLDPQLPPEGPFLSRWKLQLNVSQEELETVRFG</sequence>
<dbReference type="Proteomes" id="UP000248592">
    <property type="component" value="Chromosome"/>
</dbReference>
<name>A0A2Z4JRW5_9BURK</name>
<proteinExistence type="predicted"/>
<dbReference type="EMBL" id="CP030085">
    <property type="protein sequence ID" value="AWW49527.1"/>
    <property type="molecule type" value="Genomic_DNA"/>
</dbReference>
<accession>A0A2Z4JRW5</accession>
<dbReference type="AlphaFoldDB" id="A0A2Z4JRW5"/>
<organism evidence="1 2">
    <name type="scientific">Polynucleobacter paneuropaeus</name>
    <dbReference type="NCBI Taxonomy" id="2527775"/>
    <lineage>
        <taxon>Bacteria</taxon>
        <taxon>Pseudomonadati</taxon>
        <taxon>Pseudomonadota</taxon>
        <taxon>Betaproteobacteria</taxon>
        <taxon>Burkholderiales</taxon>
        <taxon>Burkholderiaceae</taxon>
        <taxon>Polynucleobacter</taxon>
    </lineage>
</organism>